<protein>
    <submittedName>
        <fullName evidence="2">Uncharacterized protein</fullName>
    </submittedName>
</protein>
<dbReference type="PANTHER" id="PTHR35179">
    <property type="entry name" value="PROTEIN CBG02620"/>
    <property type="match status" value="1"/>
</dbReference>
<dbReference type="EMBL" id="BAAFSV010000006">
    <property type="protein sequence ID" value="GAB1321052.1"/>
    <property type="molecule type" value="Genomic_DNA"/>
</dbReference>
<dbReference type="RefSeq" id="XP_070922782.1">
    <property type="nucleotide sequence ID" value="XM_071066681.1"/>
</dbReference>
<name>A0ABQ0GTI0_9PEZI</name>
<feature type="compositionally biased region" description="Low complexity" evidence="1">
    <location>
        <begin position="312"/>
        <end position="323"/>
    </location>
</feature>
<evidence type="ECO:0000313" key="3">
    <source>
        <dbReference type="Proteomes" id="UP001628179"/>
    </source>
</evidence>
<dbReference type="GeneID" id="98182004"/>
<gene>
    <name evidence="2" type="ORF">MFIFM68171_11262</name>
</gene>
<feature type="region of interest" description="Disordered" evidence="1">
    <location>
        <begin position="300"/>
        <end position="346"/>
    </location>
</feature>
<dbReference type="Proteomes" id="UP001628179">
    <property type="component" value="Unassembled WGS sequence"/>
</dbReference>
<comment type="caution">
    <text evidence="2">The sequence shown here is derived from an EMBL/GenBank/DDBJ whole genome shotgun (WGS) entry which is preliminary data.</text>
</comment>
<organism evidence="2 3">
    <name type="scientific">Madurella fahalii</name>
    <dbReference type="NCBI Taxonomy" id="1157608"/>
    <lineage>
        <taxon>Eukaryota</taxon>
        <taxon>Fungi</taxon>
        <taxon>Dikarya</taxon>
        <taxon>Ascomycota</taxon>
        <taxon>Pezizomycotina</taxon>
        <taxon>Sordariomycetes</taxon>
        <taxon>Sordariomycetidae</taxon>
        <taxon>Sordariales</taxon>
        <taxon>Sordariales incertae sedis</taxon>
        <taxon>Madurella</taxon>
    </lineage>
</organism>
<evidence type="ECO:0000256" key="1">
    <source>
        <dbReference type="SAM" id="MobiDB-lite"/>
    </source>
</evidence>
<proteinExistence type="predicted"/>
<dbReference type="PANTHER" id="PTHR35179:SF2">
    <property type="entry name" value="START DOMAIN-CONTAINING PROTEIN"/>
    <property type="match status" value="1"/>
</dbReference>
<keyword evidence="3" id="KW-1185">Reference proteome</keyword>
<reference evidence="2 3" key="1">
    <citation type="submission" date="2024-09" db="EMBL/GenBank/DDBJ databases">
        <title>Itraconazole resistance in Madurella fahalii resulting from another homologue of gene encoding cytochrome P450 14-alpha sterol demethylase (CYP51).</title>
        <authorList>
            <person name="Yoshioka I."/>
            <person name="Fahal A.H."/>
            <person name="Kaneko S."/>
            <person name="Yaguchi T."/>
        </authorList>
    </citation>
    <scope>NUCLEOTIDE SEQUENCE [LARGE SCALE GENOMIC DNA]</scope>
    <source>
        <strain evidence="2 3">IFM 68171</strain>
    </source>
</reference>
<evidence type="ECO:0000313" key="2">
    <source>
        <dbReference type="EMBL" id="GAB1321052.1"/>
    </source>
</evidence>
<accession>A0ABQ0GTI0</accession>
<sequence length="530" mass="59089">MSFSRQPSCRQAKARKGPCPHLVNGRQCHSTSCKQNSYHDAHQISWWKQNAGKSRCQKGPNCTHLQTRTCLWTHPPEEQAQLALLKELMTYGLRYKGHLNLRSLKPSQAFVGITDHQDLASFNKVSGTEIAVPGSPPRFTPLSQTLDVECDATNKSLCFNFPRYTHPFEPLLRSIEIMAPNVDIFESAEVVSNASNLRKLFHILSHKTMRAERYDIEMRGNTMLLSRWNEDPSLNDSLGHGAGFERQTCRYTPDDDAVLHRSMSHHRVVSYRFAGLRCVVQSEVDAYYCDCDHSDESPAPIPIPSGKKGRSTLSPLAAPFTPASSPPTSAPTRKHSVSGSPPKRPELAFASLTLDDPGDSPTFAAAQLDVLRKPPTPPPDSSSPVVVHRCGRDVPSTCLLEVKTHKAGGNPMFTPEAQLYFSRRTKLYNARYYDKGRFVPGPDLKVQDRTGALRVWEREEQATLRKLGALLRLVREKAKEMAGRGIGRVSLVCQSVDEEVKVELYERGGGPSLVPDDFGRSSIGMMSWRL</sequence>